<protein>
    <recommendedName>
        <fullName evidence="3">HTH CENPB-type domain-containing protein</fullName>
    </recommendedName>
</protein>
<comment type="caution">
    <text evidence="4">The sequence shown here is derived from an EMBL/GenBank/DDBJ whole genome shotgun (WGS) entry which is preliminary data.</text>
</comment>
<gene>
    <name evidence="4" type="ORF">TSAR_013303</name>
</gene>
<dbReference type="InterPro" id="IPR050863">
    <property type="entry name" value="CenT-Element_Derived"/>
</dbReference>
<evidence type="ECO:0000313" key="4">
    <source>
        <dbReference type="EMBL" id="OXU16358.1"/>
    </source>
</evidence>
<organism evidence="4 5">
    <name type="scientific">Trichomalopsis sarcophagae</name>
    <dbReference type="NCBI Taxonomy" id="543379"/>
    <lineage>
        <taxon>Eukaryota</taxon>
        <taxon>Metazoa</taxon>
        <taxon>Ecdysozoa</taxon>
        <taxon>Arthropoda</taxon>
        <taxon>Hexapoda</taxon>
        <taxon>Insecta</taxon>
        <taxon>Pterygota</taxon>
        <taxon>Neoptera</taxon>
        <taxon>Endopterygota</taxon>
        <taxon>Hymenoptera</taxon>
        <taxon>Apocrita</taxon>
        <taxon>Proctotrupomorpha</taxon>
        <taxon>Chalcidoidea</taxon>
        <taxon>Pteromalidae</taxon>
        <taxon>Pteromalinae</taxon>
        <taxon>Trichomalopsis</taxon>
    </lineage>
</organism>
<dbReference type="InterPro" id="IPR006600">
    <property type="entry name" value="HTH_CenpB_DNA-bd_dom"/>
</dbReference>
<dbReference type="OrthoDB" id="8195605at2759"/>
<name>A0A232EDE8_9HYME</name>
<reference evidence="4 5" key="1">
    <citation type="journal article" date="2017" name="Curr. Biol.">
        <title>The Evolution of Venom by Co-option of Single-Copy Genes.</title>
        <authorList>
            <person name="Martinson E.O."/>
            <person name="Mrinalini"/>
            <person name="Kelkar Y.D."/>
            <person name="Chang C.H."/>
            <person name="Werren J.H."/>
        </authorList>
    </citation>
    <scope>NUCLEOTIDE SEQUENCE [LARGE SCALE GENOMIC DNA]</scope>
    <source>
        <strain evidence="4 5">Alberta</strain>
        <tissue evidence="4">Whole body</tissue>
    </source>
</reference>
<keyword evidence="2" id="KW-0238">DNA-binding</keyword>
<dbReference type="InterPro" id="IPR009057">
    <property type="entry name" value="Homeodomain-like_sf"/>
</dbReference>
<feature type="domain" description="HTH CENPB-type" evidence="3">
    <location>
        <begin position="65"/>
        <end position="142"/>
    </location>
</feature>
<dbReference type="GO" id="GO:0003677">
    <property type="term" value="F:DNA binding"/>
    <property type="evidence" value="ECO:0007669"/>
    <property type="project" value="UniProtKB-KW"/>
</dbReference>
<evidence type="ECO:0000256" key="2">
    <source>
        <dbReference type="ARBA" id="ARBA00023125"/>
    </source>
</evidence>
<keyword evidence="5" id="KW-1185">Reference proteome</keyword>
<evidence type="ECO:0000259" key="3">
    <source>
        <dbReference type="PROSITE" id="PS51253"/>
    </source>
</evidence>
<dbReference type="PANTHER" id="PTHR19303">
    <property type="entry name" value="TRANSPOSON"/>
    <property type="match status" value="1"/>
</dbReference>
<sequence>MVRSYKKKSDRLSWSQDQMLSAVDLIVKEGKCLKNVASQFGVPRSTLQRKVNIVNKNPSTGPDNIFKGFTCTFNAEQEGAFSRKITRMENMLIPLTSIDMRKLAFQFAEKLQIPHHFSKETGFAGKDWLRGFMRRHELSLRKAEHTSAARANGFNKEAVQEFFSLLQDTLKRYNFTPERIYNVDETGISVVPKTSPKVIARKGKRQVGGKTVAERGETVTADLCMSAGGAFMLPMLIYSSGQQRFKFFSSTKLYLLYK</sequence>
<evidence type="ECO:0000256" key="1">
    <source>
        <dbReference type="ARBA" id="ARBA00004123"/>
    </source>
</evidence>
<proteinExistence type="predicted"/>
<dbReference type="PANTHER" id="PTHR19303:SF74">
    <property type="entry name" value="POGO TRANSPOSABLE ELEMENT WITH KRAB DOMAIN"/>
    <property type="match status" value="1"/>
</dbReference>
<evidence type="ECO:0000313" key="5">
    <source>
        <dbReference type="Proteomes" id="UP000215335"/>
    </source>
</evidence>
<dbReference type="SUPFAM" id="SSF46689">
    <property type="entry name" value="Homeodomain-like"/>
    <property type="match status" value="1"/>
</dbReference>
<accession>A0A232EDE8</accession>
<dbReference type="STRING" id="543379.A0A232EDE8"/>
<comment type="subcellular location">
    <subcellularLocation>
        <location evidence="1">Nucleus</location>
    </subcellularLocation>
</comment>
<dbReference type="Pfam" id="PF03221">
    <property type="entry name" value="HTH_Tnp_Tc5"/>
    <property type="match status" value="1"/>
</dbReference>
<dbReference type="PROSITE" id="PS51253">
    <property type="entry name" value="HTH_CENPB"/>
    <property type="match status" value="1"/>
</dbReference>
<dbReference type="GO" id="GO:0005634">
    <property type="term" value="C:nucleus"/>
    <property type="evidence" value="ECO:0007669"/>
    <property type="project" value="UniProtKB-SubCell"/>
</dbReference>
<dbReference type="EMBL" id="NNAY01006779">
    <property type="protein sequence ID" value="OXU16358.1"/>
    <property type="molecule type" value="Genomic_DNA"/>
</dbReference>
<dbReference type="Proteomes" id="UP000215335">
    <property type="component" value="Unassembled WGS sequence"/>
</dbReference>
<dbReference type="Gene3D" id="1.10.10.60">
    <property type="entry name" value="Homeodomain-like"/>
    <property type="match status" value="1"/>
</dbReference>
<dbReference type="AlphaFoldDB" id="A0A232EDE8"/>